<sequence length="180" mass="19998">MSSVPENVPSRVSEVERDSAVERLQEAFAEGLIAQEEMDARLQVALTATTQGELASALSSLPAEDAGPIVEVNTAGGLIHRRGRWHVPRSFKVNSRMGKVYLDLSRAHIEYPVVNIELHLGYGWARIIVPSEATVNYEQMNAEWKQPTYRAPQRSSSNGPRIRISGTMGHGRLWIKHGRS</sequence>
<dbReference type="RefSeq" id="WP_164327191.1">
    <property type="nucleotide sequence ID" value="NZ_BMNG01000016.1"/>
</dbReference>
<gene>
    <name evidence="2" type="ORF">GCM10012286_65470</name>
</gene>
<dbReference type="PANTHER" id="PTHR40763:SF5">
    <property type="entry name" value="MEMBRANE PROTEIN"/>
    <property type="match status" value="1"/>
</dbReference>
<accession>A0ABQ2MN19</accession>
<dbReference type="Pfam" id="PF08044">
    <property type="entry name" value="DUF1707"/>
    <property type="match status" value="1"/>
</dbReference>
<evidence type="ECO:0000259" key="1">
    <source>
        <dbReference type="Pfam" id="PF08044"/>
    </source>
</evidence>
<keyword evidence="3" id="KW-1185">Reference proteome</keyword>
<dbReference type="EMBL" id="BMNG01000016">
    <property type="protein sequence ID" value="GGO54816.1"/>
    <property type="molecule type" value="Genomic_DNA"/>
</dbReference>
<name>A0ABQ2MN19_9ACTN</name>
<dbReference type="PANTHER" id="PTHR40763">
    <property type="entry name" value="MEMBRANE PROTEIN-RELATED"/>
    <property type="match status" value="1"/>
</dbReference>
<feature type="domain" description="DUF1707" evidence="1">
    <location>
        <begin position="11"/>
        <end position="62"/>
    </location>
</feature>
<comment type="caution">
    <text evidence="2">The sequence shown here is derived from an EMBL/GenBank/DDBJ whole genome shotgun (WGS) entry which is preliminary data.</text>
</comment>
<protein>
    <recommendedName>
        <fullName evidence="1">DUF1707 domain-containing protein</fullName>
    </recommendedName>
</protein>
<evidence type="ECO:0000313" key="2">
    <source>
        <dbReference type="EMBL" id="GGO54816.1"/>
    </source>
</evidence>
<dbReference type="InterPro" id="IPR012551">
    <property type="entry name" value="DUF1707_SHOCT-like"/>
</dbReference>
<reference evidence="3" key="1">
    <citation type="journal article" date="2019" name="Int. J. Syst. Evol. Microbiol.">
        <title>The Global Catalogue of Microorganisms (GCM) 10K type strain sequencing project: providing services to taxonomists for standard genome sequencing and annotation.</title>
        <authorList>
            <consortium name="The Broad Institute Genomics Platform"/>
            <consortium name="The Broad Institute Genome Sequencing Center for Infectious Disease"/>
            <person name="Wu L."/>
            <person name="Ma J."/>
        </authorList>
    </citation>
    <scope>NUCLEOTIDE SEQUENCE [LARGE SCALE GENOMIC DNA]</scope>
    <source>
        <strain evidence="3">CGMCC 4.7349</strain>
    </source>
</reference>
<proteinExistence type="predicted"/>
<evidence type="ECO:0000313" key="3">
    <source>
        <dbReference type="Proteomes" id="UP000656881"/>
    </source>
</evidence>
<dbReference type="Proteomes" id="UP000656881">
    <property type="component" value="Unassembled WGS sequence"/>
</dbReference>
<organism evidence="2 3">
    <name type="scientific">Streptomyces lasiicapitis</name>
    <dbReference type="NCBI Taxonomy" id="1923961"/>
    <lineage>
        <taxon>Bacteria</taxon>
        <taxon>Bacillati</taxon>
        <taxon>Actinomycetota</taxon>
        <taxon>Actinomycetes</taxon>
        <taxon>Kitasatosporales</taxon>
        <taxon>Streptomycetaceae</taxon>
        <taxon>Streptomyces</taxon>
    </lineage>
</organism>